<proteinExistence type="predicted"/>
<evidence type="ECO:0000256" key="1">
    <source>
        <dbReference type="SAM" id="MobiDB-lite"/>
    </source>
</evidence>
<keyword evidence="2" id="KW-0472">Membrane</keyword>
<name>A0A9P7KIT9_9AGAR</name>
<protein>
    <submittedName>
        <fullName evidence="3">Uncharacterized protein</fullName>
    </submittedName>
</protein>
<reference evidence="3" key="1">
    <citation type="submission" date="2021-02" db="EMBL/GenBank/DDBJ databases">
        <authorList>
            <person name="Nieuwenhuis M."/>
            <person name="Van De Peppel L.J.J."/>
        </authorList>
    </citation>
    <scope>NUCLEOTIDE SEQUENCE</scope>
    <source>
        <strain evidence="3">D49</strain>
    </source>
</reference>
<feature type="compositionally biased region" description="Low complexity" evidence="1">
    <location>
        <begin position="129"/>
        <end position="145"/>
    </location>
</feature>
<dbReference type="EMBL" id="JABCKI010000269">
    <property type="protein sequence ID" value="KAG5651269.1"/>
    <property type="molecule type" value="Genomic_DNA"/>
</dbReference>
<sequence>MPSGEVIGWKNWESATYDAGDLGENTPESSCLSKPFSVWITDELNGCMHRIAALLALILLALFLIRRRNRNREQDLFDGNFDPARVVPTAPRISIPDDEDDGMGGRLGSGVGGVVSPFSYVPDNATIATGSGTGTISSGTGPGSPEMRQHHDLLAAAGVAGAAGAYGHHQYGDRYQQQQQQQQQYYPDHLNTGYTPYPYGTSPYAPAPAPPPMHTSPPSSEGGTGSGSTGGSGHAYHGMAPQNPQGVAYGAYPGSAAGPGSVSSHGGQSASTGTGTGTGGGGAGSAARSAKEREAFAGRRVTNPDVGGSVPSLGPGAGGGVGIGALDEERRQAYLRSGPGVGQGQGPIVHRDGGRVGVHPGQEEEDVEQPAEIPPTYDSLPHDERR</sequence>
<comment type="caution">
    <text evidence="3">The sequence shown here is derived from an EMBL/GenBank/DDBJ whole genome shotgun (WGS) entry which is preliminary data.</text>
</comment>
<feature type="region of interest" description="Disordered" evidence="1">
    <location>
        <begin position="170"/>
        <end position="323"/>
    </location>
</feature>
<organism evidence="3 4">
    <name type="scientific">Sphagnurus paluster</name>
    <dbReference type="NCBI Taxonomy" id="117069"/>
    <lineage>
        <taxon>Eukaryota</taxon>
        <taxon>Fungi</taxon>
        <taxon>Dikarya</taxon>
        <taxon>Basidiomycota</taxon>
        <taxon>Agaricomycotina</taxon>
        <taxon>Agaricomycetes</taxon>
        <taxon>Agaricomycetidae</taxon>
        <taxon>Agaricales</taxon>
        <taxon>Tricholomatineae</taxon>
        <taxon>Lyophyllaceae</taxon>
        <taxon>Sphagnurus</taxon>
    </lineage>
</organism>
<dbReference type="Proteomes" id="UP000717328">
    <property type="component" value="Unassembled WGS sequence"/>
</dbReference>
<evidence type="ECO:0000313" key="4">
    <source>
        <dbReference type="Proteomes" id="UP000717328"/>
    </source>
</evidence>
<evidence type="ECO:0000313" key="3">
    <source>
        <dbReference type="EMBL" id="KAG5651269.1"/>
    </source>
</evidence>
<feature type="region of interest" description="Disordered" evidence="1">
    <location>
        <begin position="129"/>
        <end position="148"/>
    </location>
</feature>
<keyword evidence="4" id="KW-1185">Reference proteome</keyword>
<reference evidence="3" key="2">
    <citation type="submission" date="2021-10" db="EMBL/GenBank/DDBJ databases">
        <title>Phylogenomics reveals ancestral predisposition of the termite-cultivated fungus Termitomyces towards a domesticated lifestyle.</title>
        <authorList>
            <person name="Auxier B."/>
            <person name="Grum-Grzhimaylo A."/>
            <person name="Cardenas M.E."/>
            <person name="Lodge J.D."/>
            <person name="Laessoe T."/>
            <person name="Pedersen O."/>
            <person name="Smith M.E."/>
            <person name="Kuyper T.W."/>
            <person name="Franco-Molano E.A."/>
            <person name="Baroni T.J."/>
            <person name="Aanen D.K."/>
        </authorList>
    </citation>
    <scope>NUCLEOTIDE SEQUENCE</scope>
    <source>
        <strain evidence="3">D49</strain>
    </source>
</reference>
<feature type="compositionally biased region" description="Pro residues" evidence="1">
    <location>
        <begin position="205"/>
        <end position="215"/>
    </location>
</feature>
<gene>
    <name evidence="3" type="ORF">H0H81_009263</name>
</gene>
<feature type="region of interest" description="Disordered" evidence="1">
    <location>
        <begin position="336"/>
        <end position="386"/>
    </location>
</feature>
<feature type="compositionally biased region" description="Low complexity" evidence="1">
    <location>
        <begin position="175"/>
        <end position="204"/>
    </location>
</feature>
<feature type="transmembrane region" description="Helical" evidence="2">
    <location>
        <begin position="48"/>
        <end position="65"/>
    </location>
</feature>
<dbReference type="OrthoDB" id="3263231at2759"/>
<feature type="compositionally biased region" description="Gly residues" evidence="1">
    <location>
        <begin position="274"/>
        <end position="284"/>
    </location>
</feature>
<evidence type="ECO:0000256" key="2">
    <source>
        <dbReference type="SAM" id="Phobius"/>
    </source>
</evidence>
<dbReference type="AlphaFoldDB" id="A0A9P7KIT9"/>
<keyword evidence="2" id="KW-1133">Transmembrane helix</keyword>
<keyword evidence="2" id="KW-0812">Transmembrane</keyword>
<feature type="compositionally biased region" description="Gly residues" evidence="1">
    <location>
        <begin position="222"/>
        <end position="233"/>
    </location>
</feature>
<accession>A0A9P7KIT9</accession>
<feature type="compositionally biased region" description="Low complexity" evidence="1">
    <location>
        <begin position="246"/>
        <end position="273"/>
    </location>
</feature>